<comment type="caution">
    <text evidence="2">The sequence shown here is derived from an EMBL/GenBank/DDBJ whole genome shotgun (WGS) entry which is preliminary data.</text>
</comment>
<dbReference type="AlphaFoldDB" id="A0AAV3T7W2"/>
<reference evidence="2 3" key="1">
    <citation type="journal article" date="2019" name="Int. J. Syst. Evol. Microbiol.">
        <title>The Global Catalogue of Microorganisms (GCM) 10K type strain sequencing project: providing services to taxonomists for standard genome sequencing and annotation.</title>
        <authorList>
            <consortium name="The Broad Institute Genomics Platform"/>
            <consortium name="The Broad Institute Genome Sequencing Center for Infectious Disease"/>
            <person name="Wu L."/>
            <person name="Ma J."/>
        </authorList>
    </citation>
    <scope>NUCLEOTIDE SEQUENCE [LARGE SCALE GENOMIC DNA]</scope>
    <source>
        <strain evidence="2 3">JCM 16328</strain>
    </source>
</reference>
<evidence type="ECO:0000259" key="1">
    <source>
        <dbReference type="Pfam" id="PF26479"/>
    </source>
</evidence>
<keyword evidence="3" id="KW-1185">Reference proteome</keyword>
<dbReference type="InterPro" id="IPR058465">
    <property type="entry name" value="DUF8152"/>
</dbReference>
<name>A0AAV3T7W2_9EURY</name>
<feature type="domain" description="DUF8152" evidence="1">
    <location>
        <begin position="8"/>
        <end position="90"/>
    </location>
</feature>
<dbReference type="Proteomes" id="UP001500420">
    <property type="component" value="Unassembled WGS sequence"/>
</dbReference>
<gene>
    <name evidence="2" type="ORF">GCM10009020_14720</name>
</gene>
<organism evidence="2 3">
    <name type="scientific">Natronoarchaeum mannanilyticum</name>
    <dbReference type="NCBI Taxonomy" id="926360"/>
    <lineage>
        <taxon>Archaea</taxon>
        <taxon>Methanobacteriati</taxon>
        <taxon>Methanobacteriota</taxon>
        <taxon>Stenosarchaea group</taxon>
        <taxon>Halobacteria</taxon>
        <taxon>Halobacteriales</taxon>
        <taxon>Natronoarchaeaceae</taxon>
    </lineage>
</organism>
<sequence>MTDVSELVAELHDELRATEELPVDRTAGRWIGEAQAVAADVAEGDPPESVVRERVGHVRRLLSEVDDAGDEEATERVERARDLAEQILDRIEN</sequence>
<dbReference type="RefSeq" id="WP_343773296.1">
    <property type="nucleotide sequence ID" value="NZ_BAAADV010000001.1"/>
</dbReference>
<evidence type="ECO:0000313" key="3">
    <source>
        <dbReference type="Proteomes" id="UP001500420"/>
    </source>
</evidence>
<dbReference type="EMBL" id="BAAADV010000001">
    <property type="protein sequence ID" value="GAA0669706.1"/>
    <property type="molecule type" value="Genomic_DNA"/>
</dbReference>
<dbReference type="Pfam" id="PF26479">
    <property type="entry name" value="DUF8152"/>
    <property type="match status" value="1"/>
</dbReference>
<evidence type="ECO:0000313" key="2">
    <source>
        <dbReference type="EMBL" id="GAA0669706.1"/>
    </source>
</evidence>
<accession>A0AAV3T7W2</accession>
<proteinExistence type="predicted"/>
<protein>
    <recommendedName>
        <fullName evidence="1">DUF8152 domain-containing protein</fullName>
    </recommendedName>
</protein>